<dbReference type="RefSeq" id="WP_072792189.1">
    <property type="nucleotide sequence ID" value="NZ_FQUL01000042.1"/>
</dbReference>
<evidence type="ECO:0000259" key="4">
    <source>
        <dbReference type="Pfam" id="PF03787"/>
    </source>
</evidence>
<feature type="compositionally biased region" description="Basic and acidic residues" evidence="3">
    <location>
        <begin position="24"/>
        <end position="34"/>
    </location>
</feature>
<dbReference type="GO" id="GO:0051607">
    <property type="term" value="P:defense response to virus"/>
    <property type="evidence" value="ECO:0007669"/>
    <property type="project" value="UniProtKB-KW"/>
</dbReference>
<sequence length="423" mass="47606">MPDRSNDQRNYSSNRSSSNNTDSSADRSTKEKLPHLVPQYLSNALSSTPDPPAKRASGGERFHGVVDIREINKQSNKDSSEDPLKKAVLDSFEGDPVIDAKVWKEVDERLRRRLTESYGRSHVMVPLELLSPLVCGVGIESITEVGFSFQNPFGLPYYPGSSIKGLARRAAADLDWPEEKICSYFGEAITSTEDQGNAGMLCFLDAYLEPKYTIEIMTPHISPYLQSSGKDYPPSDIYKPTPIRFLAVAPGAKVTIHVLALNPKDNTWRDDVEMILEYLAKYGLGAKTSAGYGVGQIDDKAKDRAEEEVKQQEQRRQEESYLRSLDPNKRKLEELKSEKRFSSQTPPGLYISILKDKEATADDPSFMRYVAQLAKDSLKEQDSWLDEKELQVLRSNPKDRSISSKKRNRLTDVELIIGFLAEE</sequence>
<reference evidence="6" key="1">
    <citation type="submission" date="2016-11" db="EMBL/GenBank/DDBJ databases">
        <authorList>
            <person name="Varghese N."/>
            <person name="Submissions S."/>
        </authorList>
    </citation>
    <scope>NUCLEOTIDE SEQUENCE [LARGE SCALE GENOMIC DNA]</scope>
    <source>
        <strain evidence="6">DSM 19514</strain>
    </source>
</reference>
<evidence type="ECO:0000313" key="6">
    <source>
        <dbReference type="Proteomes" id="UP000184295"/>
    </source>
</evidence>
<keyword evidence="6" id="KW-1185">Reference proteome</keyword>
<dbReference type="STRING" id="1121881.SAMN02745225_02077"/>
<evidence type="ECO:0000313" key="5">
    <source>
        <dbReference type="EMBL" id="SHE94936.1"/>
    </source>
</evidence>
<keyword evidence="1" id="KW-0051">Antiviral defense</keyword>
<accession>A0A1M4XNH8</accession>
<dbReference type="PANTHER" id="PTHR39965">
    <property type="entry name" value="CRISPR SYSTEM CMR SUBUNIT CMR6"/>
    <property type="match status" value="1"/>
</dbReference>
<proteinExistence type="predicted"/>
<comment type="subunit">
    <text evidence="2">Part of the Csm effector complex that includes Cas10, Csm2, Csm3, Csm4 and Csm5.</text>
</comment>
<gene>
    <name evidence="5" type="ORF">SAMN02745225_02077</name>
</gene>
<dbReference type="Proteomes" id="UP000184295">
    <property type="component" value="Unassembled WGS sequence"/>
</dbReference>
<organism evidence="5 6">
    <name type="scientific">Ferrithrix thermotolerans DSM 19514</name>
    <dbReference type="NCBI Taxonomy" id="1121881"/>
    <lineage>
        <taxon>Bacteria</taxon>
        <taxon>Bacillati</taxon>
        <taxon>Actinomycetota</taxon>
        <taxon>Acidimicrobiia</taxon>
        <taxon>Acidimicrobiales</taxon>
        <taxon>Acidimicrobiaceae</taxon>
        <taxon>Ferrithrix</taxon>
    </lineage>
</organism>
<dbReference type="InterPro" id="IPR010172">
    <property type="entry name" value="CRISPR-assoc_prot_TM1791"/>
</dbReference>
<dbReference type="Pfam" id="PF03787">
    <property type="entry name" value="RAMPs"/>
    <property type="match status" value="1"/>
</dbReference>
<dbReference type="AlphaFoldDB" id="A0A1M4XNH8"/>
<name>A0A1M4XNH8_9ACTN</name>
<feature type="compositionally biased region" description="Low complexity" evidence="3">
    <location>
        <begin position="8"/>
        <end position="23"/>
    </location>
</feature>
<protein>
    <submittedName>
        <fullName evidence="5">RAMP superfamily protein</fullName>
    </submittedName>
</protein>
<feature type="compositionally biased region" description="Basic and acidic residues" evidence="3">
    <location>
        <begin position="57"/>
        <end position="83"/>
    </location>
</feature>
<evidence type="ECO:0000256" key="2">
    <source>
        <dbReference type="ARBA" id="ARBA00093789"/>
    </source>
</evidence>
<dbReference type="NCBIfam" id="TIGR01898">
    <property type="entry name" value="cas_TM1791_cmr6"/>
    <property type="match status" value="1"/>
</dbReference>
<feature type="region of interest" description="Disordered" evidence="3">
    <location>
        <begin position="303"/>
        <end position="328"/>
    </location>
</feature>
<feature type="region of interest" description="Disordered" evidence="3">
    <location>
        <begin position="1"/>
        <end position="83"/>
    </location>
</feature>
<evidence type="ECO:0000256" key="3">
    <source>
        <dbReference type="SAM" id="MobiDB-lite"/>
    </source>
</evidence>
<evidence type="ECO:0000256" key="1">
    <source>
        <dbReference type="ARBA" id="ARBA00023118"/>
    </source>
</evidence>
<feature type="domain" description="CRISPR type III-associated protein" evidence="4">
    <location>
        <begin position="127"/>
        <end position="293"/>
    </location>
</feature>
<dbReference type="PANTHER" id="PTHR39965:SF1">
    <property type="entry name" value="CRISPR SYSTEM CMR SUBUNIT CMR6"/>
    <property type="match status" value="1"/>
</dbReference>
<dbReference type="EMBL" id="FQUL01000042">
    <property type="protein sequence ID" value="SHE94936.1"/>
    <property type="molecule type" value="Genomic_DNA"/>
</dbReference>
<dbReference type="InterPro" id="IPR005537">
    <property type="entry name" value="RAMP_III_fam"/>
</dbReference>